<gene>
    <name evidence="3" type="ORF">B2G88_13325</name>
</gene>
<evidence type="ECO:0000256" key="2">
    <source>
        <dbReference type="SAM" id="Phobius"/>
    </source>
</evidence>
<dbReference type="EMBL" id="MWPH01000003">
    <property type="protein sequence ID" value="OVE83999.1"/>
    <property type="molecule type" value="Genomic_DNA"/>
</dbReference>
<name>A0A202E6W7_9EURY</name>
<feature type="region of interest" description="Disordered" evidence="1">
    <location>
        <begin position="72"/>
        <end position="141"/>
    </location>
</feature>
<proteinExistence type="predicted"/>
<dbReference type="Proteomes" id="UP000196084">
    <property type="component" value="Unassembled WGS sequence"/>
</dbReference>
<evidence type="ECO:0000313" key="3">
    <source>
        <dbReference type="EMBL" id="OVE83999.1"/>
    </source>
</evidence>
<protein>
    <submittedName>
        <fullName evidence="3">Uncharacterized protein</fullName>
    </submittedName>
</protein>
<organism evidence="3 4">
    <name type="scientific">Natronolimnobius baerhuensis</name>
    <dbReference type="NCBI Taxonomy" id="253108"/>
    <lineage>
        <taxon>Archaea</taxon>
        <taxon>Methanobacteriati</taxon>
        <taxon>Methanobacteriota</taxon>
        <taxon>Stenosarchaea group</taxon>
        <taxon>Halobacteria</taxon>
        <taxon>Halobacteriales</taxon>
        <taxon>Natrialbaceae</taxon>
        <taxon>Natronolimnobius</taxon>
    </lineage>
</organism>
<feature type="transmembrane region" description="Helical" evidence="2">
    <location>
        <begin position="52"/>
        <end position="69"/>
    </location>
</feature>
<keyword evidence="4" id="KW-1185">Reference proteome</keyword>
<keyword evidence="2" id="KW-1133">Transmembrane helix</keyword>
<dbReference type="AlphaFoldDB" id="A0A202E6W7"/>
<sequence length="141" mass="15075">MSSDSDADSTASTSPRRSRFRRVGLAAVAVLLVTSVLMRSSVIDSGSLSDPASVLLAGTAVLVLLAVLWSSRSSSDETPDQDQDRDRDGDDGGDSSVWNAIPSWQYGGRHVESGGLARGEQEQALQEIQEQADELEESHQE</sequence>
<keyword evidence="2" id="KW-0812">Transmembrane</keyword>
<comment type="caution">
    <text evidence="3">The sequence shown here is derived from an EMBL/GenBank/DDBJ whole genome shotgun (WGS) entry which is preliminary data.</text>
</comment>
<accession>A0A202E6W7</accession>
<evidence type="ECO:0000256" key="1">
    <source>
        <dbReference type="SAM" id="MobiDB-lite"/>
    </source>
</evidence>
<evidence type="ECO:0000313" key="4">
    <source>
        <dbReference type="Proteomes" id="UP000196084"/>
    </source>
</evidence>
<feature type="compositionally biased region" description="Acidic residues" evidence="1">
    <location>
        <begin position="130"/>
        <end position="141"/>
    </location>
</feature>
<reference evidence="3 4" key="1">
    <citation type="submission" date="2017-02" db="EMBL/GenBank/DDBJ databases">
        <title>Natronthermophilus aegyptiacus gen. nov.,sp. nov., an aerobic, extremely halophilic alkalithermophilic archaeon isolated from the athalassohaline Wadi An Natrun, Egypt.</title>
        <authorList>
            <person name="Zhao B."/>
        </authorList>
    </citation>
    <scope>NUCLEOTIDE SEQUENCE [LARGE SCALE GENOMIC DNA]</scope>
    <source>
        <strain evidence="3 4">CGMCC 1.3597</strain>
    </source>
</reference>
<keyword evidence="2" id="KW-0472">Membrane</keyword>
<feature type="transmembrane region" description="Helical" evidence="2">
    <location>
        <begin position="23"/>
        <end position="40"/>
    </location>
</feature>